<gene>
    <name evidence="1" type="ORF">BARAN1_1167</name>
</gene>
<reference evidence="2" key="1">
    <citation type="submission" date="2018-05" db="EMBL/GenBank/DDBJ databases">
        <authorList>
            <person name="Hao L."/>
        </authorList>
    </citation>
    <scope>NUCLEOTIDE SEQUENCE [LARGE SCALE GENOMIC DNA]</scope>
</reference>
<keyword evidence="2" id="KW-1185">Reference proteome</keyword>
<name>A0A2X3L213_9BACT</name>
<sequence>MKWWTLVLALPLLVAGFFYAHDLAVGIYPP</sequence>
<dbReference type="KEGG" id="bana:BARAN1_1167"/>
<organism evidence="1 2">
    <name type="scientific">Candidatus Bipolaricaulis anaerobius</name>
    <dbReference type="NCBI Taxonomy" id="2026885"/>
    <lineage>
        <taxon>Bacteria</taxon>
        <taxon>Candidatus Bipolaricaulota</taxon>
        <taxon>Candidatus Bipolaricaulia</taxon>
        <taxon>Candidatus Bipolaricaulales</taxon>
        <taxon>Candidatus Bipolaricaulaceae</taxon>
        <taxon>Candidatus Bipolaricaulis</taxon>
    </lineage>
</organism>
<dbReference type="Proteomes" id="UP000249818">
    <property type="component" value="Chromosome BARAN1"/>
</dbReference>
<evidence type="ECO:0000313" key="1">
    <source>
        <dbReference type="EMBL" id="SQD93189.1"/>
    </source>
</evidence>
<proteinExistence type="predicted"/>
<accession>A0A2X3L213</accession>
<dbReference type="EMBL" id="LS483254">
    <property type="protein sequence ID" value="SQD93189.1"/>
    <property type="molecule type" value="Genomic_DNA"/>
</dbReference>
<evidence type="ECO:0000313" key="2">
    <source>
        <dbReference type="Proteomes" id="UP000249818"/>
    </source>
</evidence>
<dbReference type="AlphaFoldDB" id="A0A2X3L213"/>
<protein>
    <submittedName>
        <fullName evidence="1">Uncharacterized protein</fullName>
    </submittedName>
</protein>